<accession>A0A838ZTZ2</accession>
<keyword evidence="6" id="KW-1133">Transmembrane helix</keyword>
<dbReference type="Pfam" id="PF02646">
    <property type="entry name" value="RmuC"/>
    <property type="match status" value="1"/>
</dbReference>
<dbReference type="PANTHER" id="PTHR30563:SF0">
    <property type="entry name" value="DNA RECOMBINATION PROTEIN RMUC"/>
    <property type="match status" value="1"/>
</dbReference>
<reference evidence="7 8" key="1">
    <citation type="submission" date="2020-07" db="EMBL/GenBank/DDBJ databases">
        <title>Moheibacter lacus sp. nov., a member of the family Flavobacteriaceae isolated from freshwater lake sediment.</title>
        <authorList>
            <person name="Liu Y."/>
        </authorList>
    </citation>
    <scope>NUCLEOTIDE SEQUENCE [LARGE SCALE GENOMIC DNA]</scope>
    <source>
        <strain evidence="7 8">BDHS18</strain>
    </source>
</reference>
<feature type="coiled-coil region" evidence="5">
    <location>
        <begin position="185"/>
        <end position="237"/>
    </location>
</feature>
<feature type="transmembrane region" description="Helical" evidence="6">
    <location>
        <begin position="6"/>
        <end position="25"/>
    </location>
</feature>
<protein>
    <submittedName>
        <fullName evidence="7">DNA recombination protein RmuC</fullName>
    </submittedName>
</protein>
<dbReference type="RefSeq" id="WP_182044010.1">
    <property type="nucleotide sequence ID" value="NZ_JACDZE010000004.1"/>
</dbReference>
<dbReference type="EMBL" id="JACDZE010000004">
    <property type="protein sequence ID" value="MBA5630413.1"/>
    <property type="molecule type" value="Genomic_DNA"/>
</dbReference>
<evidence type="ECO:0000256" key="6">
    <source>
        <dbReference type="SAM" id="Phobius"/>
    </source>
</evidence>
<dbReference type="Proteomes" id="UP000552241">
    <property type="component" value="Unassembled WGS sequence"/>
</dbReference>
<keyword evidence="6" id="KW-0472">Membrane</keyword>
<comment type="caution">
    <text evidence="7">The sequence shown here is derived from an EMBL/GenBank/DDBJ whole genome shotgun (WGS) entry which is preliminary data.</text>
</comment>
<sequence>METIYLLIGIILGGIIGAVVLYVLMKNSSVSKKQYDSLNNDFIKIQSDFENSLRKILELNEIISSEKRINSDYNQLIVSLKNDFSKISAEHQALKNQLFEQKEINSKQSDQIQNLQNEKQIVFAKNAELSAINDTLNSSLETQKIEIQKIQEEGKLQFENLANKILEEKSEKFTAMNQTNLKTILEPFQEKMTELKNRVNEAYEKENKERFSLAEKVKELAELNQQISEDAKNLTRALKGESKTQGNWGEMILESILERSGLVKGREYFMEYQLTDENNDALFSEFSGKKMRPDAVVKYPDERNVIIDSKVSLTAFTELVDENDAEVVQLKLNQHLGSIKNHIVELSNKAYDDYGKSLDFVMMFIPSEPAYIAAMQADPNLWNFAYDKRILLLNPSNLITSLKLIADLWKREYQNRNSIEIANRGAKLYDKFVSFVENLERIGKNIDQTKSSYTDALKQLSEGRGNLVNQSLEMKKLGIKNKKEFSQNLMEQAQESNLLEKEKMD</sequence>
<organism evidence="7 8">
    <name type="scientific">Moheibacter lacus</name>
    <dbReference type="NCBI Taxonomy" id="2745851"/>
    <lineage>
        <taxon>Bacteria</taxon>
        <taxon>Pseudomonadati</taxon>
        <taxon>Bacteroidota</taxon>
        <taxon>Flavobacteriia</taxon>
        <taxon>Flavobacteriales</taxon>
        <taxon>Weeksellaceae</taxon>
        <taxon>Moheibacter</taxon>
    </lineage>
</organism>
<evidence type="ECO:0000256" key="4">
    <source>
        <dbReference type="ARBA" id="ARBA00023172"/>
    </source>
</evidence>
<evidence type="ECO:0000256" key="2">
    <source>
        <dbReference type="ARBA" id="ARBA00009840"/>
    </source>
</evidence>
<dbReference type="PANTHER" id="PTHR30563">
    <property type="entry name" value="DNA RECOMBINATION PROTEIN RMUC"/>
    <property type="match status" value="1"/>
</dbReference>
<keyword evidence="8" id="KW-1185">Reference proteome</keyword>
<evidence type="ECO:0000313" key="7">
    <source>
        <dbReference type="EMBL" id="MBA5630413.1"/>
    </source>
</evidence>
<proteinExistence type="inferred from homology"/>
<gene>
    <name evidence="7" type="primary">rmuC</name>
    <name evidence="7" type="ORF">HU137_11575</name>
</gene>
<dbReference type="InterPro" id="IPR003798">
    <property type="entry name" value="DNA_recombination_RmuC"/>
</dbReference>
<feature type="coiled-coil region" evidence="5">
    <location>
        <begin position="77"/>
        <end position="153"/>
    </location>
</feature>
<dbReference type="GO" id="GO:0006310">
    <property type="term" value="P:DNA recombination"/>
    <property type="evidence" value="ECO:0007669"/>
    <property type="project" value="UniProtKB-KW"/>
</dbReference>
<keyword evidence="4" id="KW-0233">DNA recombination</keyword>
<evidence type="ECO:0000313" key="8">
    <source>
        <dbReference type="Proteomes" id="UP000552241"/>
    </source>
</evidence>
<evidence type="ECO:0000256" key="3">
    <source>
        <dbReference type="ARBA" id="ARBA00023054"/>
    </source>
</evidence>
<evidence type="ECO:0000256" key="1">
    <source>
        <dbReference type="ARBA" id="ARBA00003416"/>
    </source>
</evidence>
<keyword evidence="3 5" id="KW-0175">Coiled coil</keyword>
<name>A0A838ZTZ2_9FLAO</name>
<comment type="function">
    <text evidence="1">Involved in DNA recombination.</text>
</comment>
<comment type="similarity">
    <text evidence="2">Belongs to the RmuC family.</text>
</comment>
<evidence type="ECO:0000256" key="5">
    <source>
        <dbReference type="SAM" id="Coils"/>
    </source>
</evidence>
<keyword evidence="6" id="KW-0812">Transmembrane</keyword>
<dbReference type="AlphaFoldDB" id="A0A838ZTZ2"/>